<dbReference type="GO" id="GO:0016020">
    <property type="term" value="C:membrane"/>
    <property type="evidence" value="ECO:0007669"/>
    <property type="project" value="UniProtKB-SubCell"/>
</dbReference>
<feature type="transmembrane region" description="Helical" evidence="5">
    <location>
        <begin position="39"/>
        <end position="59"/>
    </location>
</feature>
<dbReference type="PANTHER" id="PTHR37422:SF23">
    <property type="entry name" value="TEICHURONIC ACID BIOSYNTHESIS PROTEIN TUAE"/>
    <property type="match status" value="1"/>
</dbReference>
<sequence length="428" mass="49766">MRKPFHLRLKQEYLPLFIYLTFLASFFGSTLAYPRLSYLFLYRIFLGFLFVLICIDIILNGVEIKRFLNFSSYFLVGWSTYSLLSFLWAQDIKSAIRDQVFLTVNIVVILIFMYYSNYIKWNVLENIILFSYVVNILVGYWEIITDRHLWTSKIPLYNLHRTPSTFFANPNDFATYLVLYLPFILNFIVREKLLTLKKIVALTVALLSVPLLILTTSRANYIGFVLALLVYFLLIDSSEKREYLKYAFVIFLFLIVLIGFRLDFGFLSKIGGVITTQLSSLSDFSTSSLTSNVRRELLIVYGLSFLYDYLFLGVGAGNSRVLMEKVRQYTINVELHNWFLDVLVCYGLIVFAFYIIWIFYIIYKLLHVKDSNNKLKLPAVSTIASLAAFGISSISSSKMIEMRIMWFLFALALFIITSPQEDKGEPEN</sequence>
<dbReference type="Proteomes" id="UP000282930">
    <property type="component" value="Chromosome"/>
</dbReference>
<gene>
    <name evidence="7" type="ORF">ELD05_07290</name>
</gene>
<reference evidence="7 8" key="1">
    <citation type="submission" date="2018-12" db="EMBL/GenBank/DDBJ databases">
        <title>Genome sequence from the cellulolytic species, Caldicellulosiruptor changbaiensis.</title>
        <authorList>
            <person name="Blumer-Schuette S.E."/>
            <person name="Mendoza C."/>
        </authorList>
    </citation>
    <scope>NUCLEOTIDE SEQUENCE [LARGE SCALE GENOMIC DNA]</scope>
    <source>
        <strain evidence="7 8">CBS-Z</strain>
    </source>
</reference>
<dbReference type="AlphaFoldDB" id="A0A3T0D5W7"/>
<feature type="transmembrane region" description="Helical" evidence="5">
    <location>
        <begin position="196"/>
        <end position="213"/>
    </location>
</feature>
<evidence type="ECO:0000256" key="1">
    <source>
        <dbReference type="ARBA" id="ARBA00004141"/>
    </source>
</evidence>
<protein>
    <recommendedName>
        <fullName evidence="6">O-antigen ligase-related domain-containing protein</fullName>
    </recommendedName>
</protein>
<dbReference type="InterPro" id="IPR007016">
    <property type="entry name" value="O-antigen_ligase-rel_domated"/>
</dbReference>
<evidence type="ECO:0000256" key="3">
    <source>
        <dbReference type="ARBA" id="ARBA00022989"/>
    </source>
</evidence>
<dbReference type="EMBL" id="CP034791">
    <property type="protein sequence ID" value="AZT90465.1"/>
    <property type="molecule type" value="Genomic_DNA"/>
</dbReference>
<evidence type="ECO:0000313" key="8">
    <source>
        <dbReference type="Proteomes" id="UP000282930"/>
    </source>
</evidence>
<feature type="transmembrane region" description="Helical" evidence="5">
    <location>
        <begin position="95"/>
        <end position="115"/>
    </location>
</feature>
<feature type="transmembrane region" description="Helical" evidence="5">
    <location>
        <begin position="12"/>
        <end position="33"/>
    </location>
</feature>
<comment type="subcellular location">
    <subcellularLocation>
        <location evidence="1">Membrane</location>
        <topology evidence="1">Multi-pass membrane protein</topology>
    </subcellularLocation>
</comment>
<keyword evidence="4 5" id="KW-0472">Membrane</keyword>
<evidence type="ECO:0000256" key="2">
    <source>
        <dbReference type="ARBA" id="ARBA00022692"/>
    </source>
</evidence>
<dbReference type="KEGG" id="ccha:ELD05_07290"/>
<feature type="transmembrane region" description="Helical" evidence="5">
    <location>
        <begin position="338"/>
        <end position="363"/>
    </location>
</feature>
<proteinExistence type="predicted"/>
<keyword evidence="2 5" id="KW-0812">Transmembrane</keyword>
<keyword evidence="8" id="KW-1185">Reference proteome</keyword>
<feature type="domain" description="O-antigen ligase-related" evidence="6">
    <location>
        <begin position="204"/>
        <end position="355"/>
    </location>
</feature>
<dbReference type="Pfam" id="PF04932">
    <property type="entry name" value="Wzy_C"/>
    <property type="match status" value="1"/>
</dbReference>
<organism evidence="7 8">
    <name type="scientific">Caldicellulosiruptor changbaiensis</name>
    <dbReference type="NCBI Taxonomy" id="1222016"/>
    <lineage>
        <taxon>Bacteria</taxon>
        <taxon>Bacillati</taxon>
        <taxon>Bacillota</taxon>
        <taxon>Bacillota incertae sedis</taxon>
        <taxon>Caldicellulosiruptorales</taxon>
        <taxon>Caldicellulosiruptoraceae</taxon>
        <taxon>Caldicellulosiruptor</taxon>
    </lineage>
</organism>
<feature type="transmembrane region" description="Helical" evidence="5">
    <location>
        <begin position="127"/>
        <end position="144"/>
    </location>
</feature>
<evidence type="ECO:0000313" key="7">
    <source>
        <dbReference type="EMBL" id="AZT90465.1"/>
    </source>
</evidence>
<feature type="transmembrane region" description="Helical" evidence="5">
    <location>
        <begin position="404"/>
        <end position="420"/>
    </location>
</feature>
<evidence type="ECO:0000256" key="5">
    <source>
        <dbReference type="SAM" id="Phobius"/>
    </source>
</evidence>
<keyword evidence="3 5" id="KW-1133">Transmembrane helix</keyword>
<feature type="transmembrane region" description="Helical" evidence="5">
    <location>
        <begin position="243"/>
        <end position="262"/>
    </location>
</feature>
<dbReference type="RefSeq" id="WP_127351910.1">
    <property type="nucleotide sequence ID" value="NZ_CP034791.1"/>
</dbReference>
<name>A0A3T0D5W7_9FIRM</name>
<feature type="transmembrane region" description="Helical" evidence="5">
    <location>
        <begin position="173"/>
        <end position="189"/>
    </location>
</feature>
<dbReference type="InterPro" id="IPR051533">
    <property type="entry name" value="WaaL-like"/>
</dbReference>
<feature type="transmembrane region" description="Helical" evidence="5">
    <location>
        <begin position="219"/>
        <end position="236"/>
    </location>
</feature>
<evidence type="ECO:0000259" key="6">
    <source>
        <dbReference type="Pfam" id="PF04932"/>
    </source>
</evidence>
<dbReference type="PANTHER" id="PTHR37422">
    <property type="entry name" value="TEICHURONIC ACID BIOSYNTHESIS PROTEIN TUAE"/>
    <property type="match status" value="1"/>
</dbReference>
<accession>A0A3T0D5W7</accession>
<feature type="transmembrane region" description="Helical" evidence="5">
    <location>
        <begin position="298"/>
        <end position="317"/>
    </location>
</feature>
<feature type="transmembrane region" description="Helical" evidence="5">
    <location>
        <begin position="375"/>
        <end position="392"/>
    </location>
</feature>
<evidence type="ECO:0000256" key="4">
    <source>
        <dbReference type="ARBA" id="ARBA00023136"/>
    </source>
</evidence>
<feature type="transmembrane region" description="Helical" evidence="5">
    <location>
        <begin position="71"/>
        <end position="89"/>
    </location>
</feature>